<dbReference type="STRING" id="700015.Corgl_0689"/>
<sequence>MIGVLLISHGKMAEGMLDTVQMVLGEEDGIDYVSLEPGEDYNEFSMRIDEKIRSLDEGDGVIVLADLFGASPFNMTQRVARDLERQGIRSRLVAGMNLGMIVEIMVLRRGSLLDELTDVAISCGRQGIGCPVEVTDEEDEDDY</sequence>
<dbReference type="Pfam" id="PF03610">
    <property type="entry name" value="EIIA-man"/>
    <property type="match status" value="1"/>
</dbReference>
<dbReference type="EMBL" id="CP002628">
    <property type="protein sequence ID" value="AEB06803.1"/>
    <property type="molecule type" value="Genomic_DNA"/>
</dbReference>
<proteinExistence type="predicted"/>
<dbReference type="HOGENOM" id="CLU_123235_1_1_11"/>
<evidence type="ECO:0000256" key="2">
    <source>
        <dbReference type="ARBA" id="ARBA00022448"/>
    </source>
</evidence>
<evidence type="ECO:0000256" key="7">
    <source>
        <dbReference type="ARBA" id="ARBA00022777"/>
    </source>
</evidence>
<evidence type="ECO:0000256" key="4">
    <source>
        <dbReference type="ARBA" id="ARBA00022597"/>
    </source>
</evidence>
<keyword evidence="6" id="KW-0598">Phosphotransferase system</keyword>
<evidence type="ECO:0000259" key="8">
    <source>
        <dbReference type="PROSITE" id="PS51096"/>
    </source>
</evidence>
<dbReference type="PROSITE" id="PS51096">
    <property type="entry name" value="PTS_EIIA_TYPE_4"/>
    <property type="match status" value="1"/>
</dbReference>
<feature type="domain" description="PTS EIIA type-4" evidence="8">
    <location>
        <begin position="1"/>
        <end position="128"/>
    </location>
</feature>
<dbReference type="GO" id="GO:0016301">
    <property type="term" value="F:kinase activity"/>
    <property type="evidence" value="ECO:0007669"/>
    <property type="project" value="UniProtKB-KW"/>
</dbReference>
<dbReference type="InterPro" id="IPR004701">
    <property type="entry name" value="PTS_EIIA_man-typ"/>
</dbReference>
<evidence type="ECO:0000256" key="3">
    <source>
        <dbReference type="ARBA" id="ARBA00022490"/>
    </source>
</evidence>
<keyword evidence="4" id="KW-0762">Sugar transport</keyword>
<keyword evidence="10" id="KW-1185">Reference proteome</keyword>
<reference evidence="10" key="1">
    <citation type="journal article" date="2013" name="Stand. Genomic Sci.">
        <title>Complete genome sequence of Coriobacterium glomerans type strain (PW2(T)) from the midgut of Pyrrhocoris apterus L. (red soldier bug).</title>
        <authorList>
            <person name="Stackebrandt E."/>
            <person name="Zeytun A."/>
            <person name="Lapidus A."/>
            <person name="Nolan M."/>
            <person name="Lucas S."/>
            <person name="Hammon N."/>
            <person name="Deshpande S."/>
            <person name="Cheng J.F."/>
            <person name="Tapia R."/>
            <person name="Goodwin L.A."/>
            <person name="Pitluck S."/>
            <person name="Liolios K."/>
            <person name="Pagani I."/>
            <person name="Ivanova N."/>
            <person name="Mavromatis K."/>
            <person name="Mikhailova N."/>
            <person name="Huntemann M."/>
            <person name="Pati A."/>
            <person name="Chen A."/>
            <person name="Palaniappan K."/>
            <person name="Chang Y.J."/>
            <person name="Land M."/>
            <person name="Hauser L."/>
            <person name="Rohde M."/>
            <person name="Pukall R."/>
            <person name="Goker M."/>
            <person name="Detter J.C."/>
            <person name="Woyke T."/>
            <person name="Bristow J."/>
            <person name="Eisen J.A."/>
            <person name="Markowitz V."/>
            <person name="Hugenholtz P."/>
            <person name="Kyrpides N.C."/>
            <person name="Klenk H.P."/>
        </authorList>
    </citation>
    <scope>NUCLEOTIDE SEQUENCE</scope>
    <source>
        <strain evidence="10">ATCC 49209 / DSM 20642 / JCM 10262 / PW2</strain>
    </source>
</reference>
<dbReference type="RefSeq" id="WP_013708546.1">
    <property type="nucleotide sequence ID" value="NC_015389.1"/>
</dbReference>
<dbReference type="PANTHER" id="PTHR33799:SF1">
    <property type="entry name" value="PTS SYSTEM MANNOSE-SPECIFIC EIIAB COMPONENT-RELATED"/>
    <property type="match status" value="1"/>
</dbReference>
<keyword evidence="3" id="KW-0963">Cytoplasm</keyword>
<dbReference type="CDD" id="cd00006">
    <property type="entry name" value="PTS_IIA_man"/>
    <property type="match status" value="1"/>
</dbReference>
<accession>F2N7I7</accession>
<dbReference type="KEGG" id="cgo:Corgl_0689"/>
<dbReference type="PANTHER" id="PTHR33799">
    <property type="entry name" value="PTS PERMEASE-RELATED-RELATED"/>
    <property type="match status" value="1"/>
</dbReference>
<organism evidence="9 10">
    <name type="scientific">Coriobacterium glomerans (strain ATCC 49209 / DSM 20642 / JCM 10262 / PW2)</name>
    <dbReference type="NCBI Taxonomy" id="700015"/>
    <lineage>
        <taxon>Bacteria</taxon>
        <taxon>Bacillati</taxon>
        <taxon>Actinomycetota</taxon>
        <taxon>Coriobacteriia</taxon>
        <taxon>Coriobacteriales</taxon>
        <taxon>Coriobacteriaceae</taxon>
        <taxon>Coriobacterium</taxon>
    </lineage>
</organism>
<keyword evidence="5" id="KW-0808">Transferase</keyword>
<gene>
    <name evidence="9" type="ordered locus">Corgl_0689</name>
</gene>
<name>F2N7I7_CORGP</name>
<dbReference type="AlphaFoldDB" id="F2N7I7"/>
<dbReference type="eggNOG" id="COG2893">
    <property type="taxonomic scope" value="Bacteria"/>
</dbReference>
<dbReference type="Proteomes" id="UP000006851">
    <property type="component" value="Chromosome"/>
</dbReference>
<evidence type="ECO:0000256" key="1">
    <source>
        <dbReference type="ARBA" id="ARBA00004496"/>
    </source>
</evidence>
<comment type="subcellular location">
    <subcellularLocation>
        <location evidence="1">Cytoplasm</location>
    </subcellularLocation>
</comment>
<dbReference type="GO" id="GO:0005737">
    <property type="term" value="C:cytoplasm"/>
    <property type="evidence" value="ECO:0007669"/>
    <property type="project" value="UniProtKB-SubCell"/>
</dbReference>
<dbReference type="InterPro" id="IPR051471">
    <property type="entry name" value="Bacterial_PTS_sugar_comp"/>
</dbReference>
<dbReference type="OrthoDB" id="3192465at2"/>
<keyword evidence="7" id="KW-0418">Kinase</keyword>
<dbReference type="SUPFAM" id="SSF53062">
    <property type="entry name" value="PTS system fructose IIA component-like"/>
    <property type="match status" value="1"/>
</dbReference>
<evidence type="ECO:0000256" key="5">
    <source>
        <dbReference type="ARBA" id="ARBA00022679"/>
    </source>
</evidence>
<dbReference type="Gene3D" id="3.40.50.510">
    <property type="entry name" value="Phosphotransferase system, mannose-type IIA component"/>
    <property type="match status" value="1"/>
</dbReference>
<evidence type="ECO:0000256" key="6">
    <source>
        <dbReference type="ARBA" id="ARBA00022683"/>
    </source>
</evidence>
<dbReference type="GO" id="GO:0009401">
    <property type="term" value="P:phosphoenolpyruvate-dependent sugar phosphotransferase system"/>
    <property type="evidence" value="ECO:0007669"/>
    <property type="project" value="UniProtKB-KW"/>
</dbReference>
<keyword evidence="2" id="KW-0813">Transport</keyword>
<dbReference type="GO" id="GO:0016020">
    <property type="term" value="C:membrane"/>
    <property type="evidence" value="ECO:0007669"/>
    <property type="project" value="InterPro"/>
</dbReference>
<evidence type="ECO:0000313" key="9">
    <source>
        <dbReference type="EMBL" id="AEB06803.1"/>
    </source>
</evidence>
<dbReference type="InterPro" id="IPR033887">
    <property type="entry name" value="PTS_IIA_man"/>
</dbReference>
<protein>
    <submittedName>
        <fullName evidence="9">PTS system fructose subfamily IIA component</fullName>
    </submittedName>
</protein>
<dbReference type="InterPro" id="IPR036662">
    <property type="entry name" value="PTS_EIIA_man-typ_sf"/>
</dbReference>
<evidence type="ECO:0000313" key="10">
    <source>
        <dbReference type="Proteomes" id="UP000006851"/>
    </source>
</evidence>